<proteinExistence type="predicted"/>
<accession>A0A375FZR8</accession>
<name>A0A375FZR8_9BURK</name>
<dbReference type="Proteomes" id="UP000623307">
    <property type="component" value="Chromosome 2"/>
</dbReference>
<dbReference type="InterPro" id="IPR038493">
    <property type="entry name" value="MqsR_sf"/>
</dbReference>
<dbReference type="InterPro" id="IPR031451">
    <property type="entry name" value="MqsR_toxin"/>
</dbReference>
<dbReference type="CDD" id="cd12869">
    <property type="entry name" value="MqsR"/>
    <property type="match status" value="1"/>
</dbReference>
<reference evidence="2" key="1">
    <citation type="submission" date="2018-01" db="EMBL/GenBank/DDBJ databases">
        <authorList>
            <person name="Clerissi C."/>
        </authorList>
    </citation>
    <scope>NUCLEOTIDE SEQUENCE</scope>
    <source>
        <strain evidence="2">Cupriavidus oxalaticus LMG 2235</strain>
    </source>
</reference>
<dbReference type="Proteomes" id="UP000256862">
    <property type="component" value="Chromosome CO2235"/>
</dbReference>
<dbReference type="Gene3D" id="3.30.2310.40">
    <property type="match status" value="1"/>
</dbReference>
<keyword evidence="3" id="KW-1185">Reference proteome</keyword>
<dbReference type="GO" id="GO:0044010">
    <property type="term" value="P:single-species biofilm formation"/>
    <property type="evidence" value="ECO:0007669"/>
    <property type="project" value="InterPro"/>
</dbReference>
<dbReference type="RefSeq" id="WP_063241136.1">
    <property type="nucleotide sequence ID" value="NZ_CP069810.1"/>
</dbReference>
<evidence type="ECO:0000313" key="3">
    <source>
        <dbReference type="Proteomes" id="UP000623307"/>
    </source>
</evidence>
<reference evidence="1 3" key="2">
    <citation type="submission" date="2021-02" db="EMBL/GenBank/DDBJ databases">
        <title>Complete Genome Sequence of Cupriavidus oxalaticus Strain Ox1, a Soil Oxalate-Degrading Species.</title>
        <authorList>
            <person name="Palmieri F."/>
            <person name="Udriet P."/>
            <person name="Deuasquier M."/>
            <person name="Beaudoing E."/>
            <person name="Johnson S.L."/>
            <person name="Davenport K.W."/>
            <person name="Chain P.S."/>
            <person name="Bindschedler S."/>
            <person name="Junier P."/>
        </authorList>
    </citation>
    <scope>NUCLEOTIDE SEQUENCE [LARGE SCALE GENOMIC DNA]</scope>
    <source>
        <strain evidence="1 3">Ox1</strain>
    </source>
</reference>
<sequence length="98" mass="11028">MEKGTAHYPLWRVRELIAGGLVNLTTSAFEGARNMSLTRADVLDVVAGLQPADFYKSMTTYTDHTVWQDVYRPSTPYGSIYLKLTVVEKVLIVSFKAR</sequence>
<dbReference type="GeneID" id="303490475"/>
<dbReference type="AlphaFoldDB" id="A0A375FZR8"/>
<dbReference type="OrthoDB" id="8611934at2"/>
<organism evidence="2">
    <name type="scientific">Cupriavidus oxalaticus</name>
    <dbReference type="NCBI Taxonomy" id="96344"/>
    <lineage>
        <taxon>Bacteria</taxon>
        <taxon>Pseudomonadati</taxon>
        <taxon>Pseudomonadota</taxon>
        <taxon>Betaproteobacteria</taxon>
        <taxon>Burkholderiales</taxon>
        <taxon>Burkholderiaceae</taxon>
        <taxon>Cupriavidus</taxon>
    </lineage>
</organism>
<dbReference type="GO" id="GO:0009372">
    <property type="term" value="P:quorum sensing"/>
    <property type="evidence" value="ECO:0007669"/>
    <property type="project" value="InterPro"/>
</dbReference>
<dbReference type="EMBL" id="CP069812">
    <property type="protein sequence ID" value="QRQ94446.1"/>
    <property type="molecule type" value="Genomic_DNA"/>
</dbReference>
<dbReference type="Pfam" id="PF15723">
    <property type="entry name" value="MqsR_toxin"/>
    <property type="match status" value="1"/>
</dbReference>
<protein>
    <submittedName>
        <fullName evidence="2">Motility quorum-sensing regulator</fullName>
    </submittedName>
    <submittedName>
        <fullName evidence="1">Type II toxin-antitoxin system MqsR family toxin</fullName>
    </submittedName>
</protein>
<gene>
    <name evidence="2" type="primary">mqsR</name>
    <name evidence="2" type="ORF">CO2235_10424</name>
    <name evidence="1" type="ORF">JTE92_13120</name>
</gene>
<dbReference type="EMBL" id="OGUS01000109">
    <property type="protein sequence ID" value="SPC11039.1"/>
    <property type="molecule type" value="Genomic_DNA"/>
</dbReference>
<dbReference type="GO" id="GO:0017148">
    <property type="term" value="P:negative regulation of translation"/>
    <property type="evidence" value="ECO:0007669"/>
    <property type="project" value="InterPro"/>
</dbReference>
<evidence type="ECO:0000313" key="1">
    <source>
        <dbReference type="EMBL" id="QRQ94446.1"/>
    </source>
</evidence>
<evidence type="ECO:0000313" key="2">
    <source>
        <dbReference type="EMBL" id="SPC11039.1"/>
    </source>
</evidence>